<keyword evidence="3" id="KW-1185">Reference proteome</keyword>
<dbReference type="AlphaFoldDB" id="A0A550D0M1"/>
<dbReference type="EMBL" id="VDMD01000001">
    <property type="protein sequence ID" value="TRM70593.1"/>
    <property type="molecule type" value="Genomic_DNA"/>
</dbReference>
<sequence length="349" mass="39461">MSHFDDLTKLPQTRFSWRFQKDEFAVWKALHSTLLAMGYVLWPYSTSFKMDDEVSRNAKHVFPNGYLLATPLRGIDGPVFTVEALRFWDTTPFNCIARTPDGHDAVIRVMATGDDGREQLNIWRDLATAPHALLSSNHTLPLWREIDIGNITLGVFPRVAECMDIAYSRGSQNSVGDILDMIMQALEGLAFIHSLRIAHRDAFKSNFVVQFFPESLKAGTVPVYKPRVYLIDFEAAIRFPEGCPPCERVCTGLPLAGSLLEAELYTRKMIPEMQNNEPYDPFKLDVWQLGQSFVDFNSTLEPVEEVLNCMAEMDPAERLTAGEALSRLRAYVESVPPKSLLIPPVVYQL</sequence>
<dbReference type="InterPro" id="IPR000719">
    <property type="entry name" value="Prot_kinase_dom"/>
</dbReference>
<evidence type="ECO:0000313" key="2">
    <source>
        <dbReference type="EMBL" id="TRM70593.1"/>
    </source>
</evidence>
<dbReference type="InterPro" id="IPR011009">
    <property type="entry name" value="Kinase-like_dom_sf"/>
</dbReference>
<reference evidence="2 3" key="1">
    <citation type="journal article" date="2019" name="New Phytol.">
        <title>Comparative genomics reveals unique wood-decay strategies and fruiting body development in the Schizophyllaceae.</title>
        <authorList>
            <person name="Almasi E."/>
            <person name="Sahu N."/>
            <person name="Krizsan K."/>
            <person name="Balint B."/>
            <person name="Kovacs G.M."/>
            <person name="Kiss B."/>
            <person name="Cseklye J."/>
            <person name="Drula E."/>
            <person name="Henrissat B."/>
            <person name="Nagy I."/>
            <person name="Chovatia M."/>
            <person name="Adam C."/>
            <person name="LaButti K."/>
            <person name="Lipzen A."/>
            <person name="Riley R."/>
            <person name="Grigoriev I.V."/>
            <person name="Nagy L.G."/>
        </authorList>
    </citation>
    <scope>NUCLEOTIDE SEQUENCE [LARGE SCALE GENOMIC DNA]</scope>
    <source>
        <strain evidence="2 3">NL-1724</strain>
    </source>
</reference>
<organism evidence="2 3">
    <name type="scientific">Schizophyllum amplum</name>
    <dbReference type="NCBI Taxonomy" id="97359"/>
    <lineage>
        <taxon>Eukaryota</taxon>
        <taxon>Fungi</taxon>
        <taxon>Dikarya</taxon>
        <taxon>Basidiomycota</taxon>
        <taxon>Agaricomycotina</taxon>
        <taxon>Agaricomycetes</taxon>
        <taxon>Agaricomycetidae</taxon>
        <taxon>Agaricales</taxon>
        <taxon>Schizophyllaceae</taxon>
        <taxon>Schizophyllum</taxon>
    </lineage>
</organism>
<dbReference type="GO" id="GO:0005524">
    <property type="term" value="F:ATP binding"/>
    <property type="evidence" value="ECO:0007669"/>
    <property type="project" value="InterPro"/>
</dbReference>
<gene>
    <name evidence="2" type="ORF">BD626DRAFT_30968</name>
</gene>
<protein>
    <recommendedName>
        <fullName evidence="1">Protein kinase domain-containing protein</fullName>
    </recommendedName>
</protein>
<evidence type="ECO:0000259" key="1">
    <source>
        <dbReference type="PROSITE" id="PS50011"/>
    </source>
</evidence>
<accession>A0A550D0M1</accession>
<dbReference type="Proteomes" id="UP000320762">
    <property type="component" value="Unassembled WGS sequence"/>
</dbReference>
<dbReference type="STRING" id="97359.A0A550D0M1"/>
<dbReference type="SUPFAM" id="SSF56112">
    <property type="entry name" value="Protein kinase-like (PK-like)"/>
    <property type="match status" value="1"/>
</dbReference>
<proteinExistence type="predicted"/>
<evidence type="ECO:0000313" key="3">
    <source>
        <dbReference type="Proteomes" id="UP000320762"/>
    </source>
</evidence>
<dbReference type="Gene3D" id="1.10.510.10">
    <property type="entry name" value="Transferase(Phosphotransferase) domain 1"/>
    <property type="match status" value="1"/>
</dbReference>
<comment type="caution">
    <text evidence="2">The sequence shown here is derived from an EMBL/GenBank/DDBJ whole genome shotgun (WGS) entry which is preliminary data.</text>
</comment>
<dbReference type="OrthoDB" id="2985259at2759"/>
<feature type="domain" description="Protein kinase" evidence="1">
    <location>
        <begin position="4"/>
        <end position="349"/>
    </location>
</feature>
<dbReference type="PROSITE" id="PS50011">
    <property type="entry name" value="PROTEIN_KINASE_DOM"/>
    <property type="match status" value="1"/>
</dbReference>
<name>A0A550D0M1_9AGAR</name>
<dbReference type="GO" id="GO:0004672">
    <property type="term" value="F:protein kinase activity"/>
    <property type="evidence" value="ECO:0007669"/>
    <property type="project" value="InterPro"/>
</dbReference>